<accession>A0A5J4Z5K1</accession>
<evidence type="ECO:0000259" key="2">
    <source>
        <dbReference type="Pfam" id="PF01789"/>
    </source>
</evidence>
<dbReference type="Proteomes" id="UP000324585">
    <property type="component" value="Unassembled WGS sequence"/>
</dbReference>
<evidence type="ECO:0000313" key="3">
    <source>
        <dbReference type="EMBL" id="KAA8498520.1"/>
    </source>
</evidence>
<dbReference type="GO" id="GO:0015979">
    <property type="term" value="P:photosynthesis"/>
    <property type="evidence" value="ECO:0007669"/>
    <property type="project" value="InterPro"/>
</dbReference>
<dbReference type="InterPro" id="IPR002683">
    <property type="entry name" value="PsbP_C"/>
</dbReference>
<dbReference type="Pfam" id="PF01789">
    <property type="entry name" value="PsbP"/>
    <property type="match status" value="1"/>
</dbReference>
<evidence type="ECO:0000313" key="4">
    <source>
        <dbReference type="Proteomes" id="UP000324585"/>
    </source>
</evidence>
<comment type="caution">
    <text evidence="3">The sequence shown here is derived from an EMBL/GenBank/DDBJ whole genome shotgun (WGS) entry which is preliminary data.</text>
</comment>
<name>A0A5J4Z5K1_PORPP</name>
<dbReference type="Gene3D" id="3.40.1000.10">
    <property type="entry name" value="Mog1/PsbP, alpha/beta/alpha sandwich"/>
    <property type="match status" value="1"/>
</dbReference>
<proteinExistence type="predicted"/>
<dbReference type="PROSITE" id="PS51257">
    <property type="entry name" value="PROKAR_LIPOPROTEIN"/>
    <property type="match status" value="1"/>
</dbReference>
<dbReference type="SUPFAM" id="SSF55724">
    <property type="entry name" value="Mog1p/PsbP-like"/>
    <property type="match status" value="1"/>
</dbReference>
<dbReference type="PANTHER" id="PTHR31407">
    <property type="match status" value="1"/>
</dbReference>
<feature type="domain" description="PsbP C-terminal" evidence="2">
    <location>
        <begin position="179"/>
        <end position="363"/>
    </location>
</feature>
<dbReference type="PANTHER" id="PTHR31407:SF16">
    <property type="entry name" value="PSBP DOMAIN-CONTAINING PROTEIN 7, CHLOROPLASTIC"/>
    <property type="match status" value="1"/>
</dbReference>
<organism evidence="3 4">
    <name type="scientific">Porphyridium purpureum</name>
    <name type="common">Red alga</name>
    <name type="synonym">Porphyridium cruentum</name>
    <dbReference type="NCBI Taxonomy" id="35688"/>
    <lineage>
        <taxon>Eukaryota</taxon>
        <taxon>Rhodophyta</taxon>
        <taxon>Bangiophyceae</taxon>
        <taxon>Porphyridiales</taxon>
        <taxon>Porphyridiaceae</taxon>
        <taxon>Porphyridium</taxon>
    </lineage>
</organism>
<dbReference type="InterPro" id="IPR016123">
    <property type="entry name" value="Mog1/PsbP_a/b/a-sand"/>
</dbReference>
<dbReference type="GO" id="GO:0005509">
    <property type="term" value="F:calcium ion binding"/>
    <property type="evidence" value="ECO:0007669"/>
    <property type="project" value="InterPro"/>
</dbReference>
<keyword evidence="4" id="KW-1185">Reference proteome</keyword>
<keyword evidence="1" id="KW-0812">Transmembrane</keyword>
<dbReference type="OrthoDB" id="414405at2759"/>
<dbReference type="GO" id="GO:0019898">
    <property type="term" value="C:extrinsic component of membrane"/>
    <property type="evidence" value="ECO:0007669"/>
    <property type="project" value="InterPro"/>
</dbReference>
<dbReference type="OMA" id="VLYPIQG"/>
<evidence type="ECO:0000256" key="1">
    <source>
        <dbReference type="SAM" id="Phobius"/>
    </source>
</evidence>
<dbReference type="EMBL" id="VRMN01000001">
    <property type="protein sequence ID" value="KAA8498520.1"/>
    <property type="molecule type" value="Genomic_DNA"/>
</dbReference>
<protein>
    <submittedName>
        <fullName evidence="3">PsbP domain-containing protein 7, chloroplastic</fullName>
    </submittedName>
</protein>
<feature type="transmembrane region" description="Helical" evidence="1">
    <location>
        <begin position="134"/>
        <end position="161"/>
    </location>
</feature>
<dbReference type="GO" id="GO:0009523">
    <property type="term" value="C:photosystem II"/>
    <property type="evidence" value="ECO:0007669"/>
    <property type="project" value="InterPro"/>
</dbReference>
<keyword evidence="1" id="KW-0472">Membrane</keyword>
<dbReference type="AlphaFoldDB" id="A0A5J4Z5K1"/>
<gene>
    <name evidence="3" type="ORF">FVE85_6105</name>
</gene>
<sequence length="365" mass="40702">MRNCTSILYSNLGIGTCFGSSCCKSSRATFDSRCGDWHAHESKLRKMIPGFCRPLPSVSAHGRHAENACRWNRNMAFPCLARSRSQAVKQASPRDDESQNSEQRSRGGLYQWLLQNPDELQGELRRRVISRRRLLAASALAVLFTFGGNFLNLTSLLLSLFPPAVVEKLKVDQIYAYRGYKRFVAPDNEFEFVYPKDWVEDQAVYLFTQSSKARQLDYSMRDKAKKIGIVPSAAFGPPGSVDGSTNVSVIQTKVLPGFSMERTLGTPEYAGQWLLDNQIAPPNSGKKASLSSATMRPQDGAYVIEFTVRGFSGKEARPFEAHNVAVVAFSEPRQTVYTLTVVTKQALWDELGEACRTIASSFRLQ</sequence>
<keyword evidence="1" id="KW-1133">Transmembrane helix</keyword>
<reference evidence="4" key="1">
    <citation type="journal article" date="2019" name="Nat. Commun.">
        <title>Expansion of phycobilisome linker gene families in mesophilic red algae.</title>
        <authorList>
            <person name="Lee J."/>
            <person name="Kim D."/>
            <person name="Bhattacharya D."/>
            <person name="Yoon H.S."/>
        </authorList>
    </citation>
    <scope>NUCLEOTIDE SEQUENCE [LARGE SCALE GENOMIC DNA]</scope>
    <source>
        <strain evidence="4">CCMP 1328</strain>
    </source>
</reference>